<dbReference type="PANTHER" id="PTHR15512:SF0">
    <property type="entry name" value="TERF1-INTERACTING NUCLEAR FACTOR 2"/>
    <property type="match status" value="1"/>
</dbReference>
<dbReference type="GeneID" id="117535979"/>
<dbReference type="GO" id="GO:0070187">
    <property type="term" value="C:shelterin complex"/>
    <property type="evidence" value="ECO:0007669"/>
    <property type="project" value="InterPro"/>
</dbReference>
<feature type="domain" description="TERF1-interacting nuclear factor 2 N-terminal" evidence="2">
    <location>
        <begin position="31"/>
        <end position="134"/>
    </location>
</feature>
<feature type="region of interest" description="Disordered" evidence="1">
    <location>
        <begin position="192"/>
        <end position="224"/>
    </location>
</feature>
<sequence length="224" mass="24892">MEKRSDTTGALPLSSLRLMASPLQLTYSYIWQVIRQRNVKQYAKVEEFVTMVTQTVPDLISFKQTAQLVLGLRARIILDLLQKDGPPDSKAIQTLINKLKVLAKDPEVEKSQTNFMVLVQNLLKNPAEKKRFFQLGSMLSAQPSELGACGGFIPDSRDLKTLLLHQQAKGLLGIKATISSSVGNCVLSSLAFRPKPVEPPPPTPPPPLLHHRRHPPKTCRSNNQ</sequence>
<organism evidence="3 4">
    <name type="scientific">Gymnodraco acuticeps</name>
    <name type="common">Antarctic dragonfish</name>
    <dbReference type="NCBI Taxonomy" id="8218"/>
    <lineage>
        <taxon>Eukaryota</taxon>
        <taxon>Metazoa</taxon>
        <taxon>Chordata</taxon>
        <taxon>Craniata</taxon>
        <taxon>Vertebrata</taxon>
        <taxon>Euteleostomi</taxon>
        <taxon>Actinopterygii</taxon>
        <taxon>Neopterygii</taxon>
        <taxon>Teleostei</taxon>
        <taxon>Neoteleostei</taxon>
        <taxon>Acanthomorphata</taxon>
        <taxon>Eupercaria</taxon>
        <taxon>Perciformes</taxon>
        <taxon>Notothenioidei</taxon>
        <taxon>Bathydraconidae</taxon>
        <taxon>Gymnodraco</taxon>
    </lineage>
</organism>
<dbReference type="RefSeq" id="XP_034056559.1">
    <property type="nucleotide sequence ID" value="XM_034200668.1"/>
</dbReference>
<evidence type="ECO:0000259" key="2">
    <source>
        <dbReference type="Pfam" id="PF14973"/>
    </source>
</evidence>
<dbReference type="AlphaFoldDB" id="A0A6P8SZG5"/>
<dbReference type="GO" id="GO:1904356">
    <property type="term" value="P:regulation of telomere maintenance via telomere lengthening"/>
    <property type="evidence" value="ECO:0007669"/>
    <property type="project" value="TreeGrafter"/>
</dbReference>
<dbReference type="CDD" id="cd11657">
    <property type="entry name" value="TIN2_N"/>
    <property type="match status" value="1"/>
</dbReference>
<keyword evidence="3" id="KW-1185">Reference proteome</keyword>
<proteinExistence type="predicted"/>
<feature type="compositionally biased region" description="Pro residues" evidence="1">
    <location>
        <begin position="197"/>
        <end position="208"/>
    </location>
</feature>
<dbReference type="InterPro" id="IPR029400">
    <property type="entry name" value="TINF2_N"/>
</dbReference>
<dbReference type="Pfam" id="PF14973">
    <property type="entry name" value="TINF2_N"/>
    <property type="match status" value="1"/>
</dbReference>
<accession>A0A6P8SZG5</accession>
<evidence type="ECO:0000313" key="3">
    <source>
        <dbReference type="Proteomes" id="UP000515161"/>
    </source>
</evidence>
<reference evidence="4" key="1">
    <citation type="submission" date="2025-08" db="UniProtKB">
        <authorList>
            <consortium name="RefSeq"/>
        </authorList>
    </citation>
    <scope>IDENTIFICATION</scope>
</reference>
<name>A0A6P8SZG5_GYMAC</name>
<dbReference type="GO" id="GO:0042162">
    <property type="term" value="F:telomeric DNA binding"/>
    <property type="evidence" value="ECO:0007669"/>
    <property type="project" value="TreeGrafter"/>
</dbReference>
<dbReference type="InterPro" id="IPR039098">
    <property type="entry name" value="TINF2"/>
</dbReference>
<dbReference type="Proteomes" id="UP000515161">
    <property type="component" value="Unplaced"/>
</dbReference>
<evidence type="ECO:0000256" key="1">
    <source>
        <dbReference type="SAM" id="MobiDB-lite"/>
    </source>
</evidence>
<dbReference type="GO" id="GO:0016233">
    <property type="term" value="P:telomere capping"/>
    <property type="evidence" value="ECO:0007669"/>
    <property type="project" value="InterPro"/>
</dbReference>
<evidence type="ECO:0000313" key="4">
    <source>
        <dbReference type="RefSeq" id="XP_034056559.1"/>
    </source>
</evidence>
<dbReference type="PANTHER" id="PTHR15512">
    <property type="entry name" value="TERF1-INTERACTING NUCLEAR FACTOR 2"/>
    <property type="match status" value="1"/>
</dbReference>
<protein>
    <submittedName>
        <fullName evidence="4">TERF1-interacting nuclear factor 2-like isoform X2</fullName>
    </submittedName>
</protein>
<gene>
    <name evidence="4" type="primary">LOC117535979</name>
</gene>